<keyword evidence="3" id="KW-1185">Reference proteome</keyword>
<name>A0A1H3AKV3_9ACTN</name>
<feature type="compositionally biased region" description="Low complexity" evidence="1">
    <location>
        <begin position="145"/>
        <end position="156"/>
    </location>
</feature>
<dbReference type="EMBL" id="FNOT01000001">
    <property type="protein sequence ID" value="SDX30340.1"/>
    <property type="molecule type" value="Genomic_DNA"/>
</dbReference>
<proteinExistence type="predicted"/>
<feature type="compositionally biased region" description="Basic and acidic residues" evidence="1">
    <location>
        <begin position="96"/>
        <end position="108"/>
    </location>
</feature>
<feature type="region of interest" description="Disordered" evidence="1">
    <location>
        <begin position="88"/>
        <end position="172"/>
    </location>
</feature>
<feature type="compositionally biased region" description="Gly residues" evidence="1">
    <location>
        <begin position="135"/>
        <end position="144"/>
    </location>
</feature>
<sequence>MTANDEPQSPFLHALGVARELGRADGRLAAGFEPPGEPAPIGPWCHGLAPEDLARLVWDAGEGSVPAGLPLNAPLWYAQGFREALAGAGAALPRPRPGEEVPGGDRRPQHGGGARPAEPVRPPAPRRPEPTGRPADGGGGGVPGAPGAHAGQAMGPTASRVEGTGSRRTGNR</sequence>
<organism evidence="2 3">
    <name type="scientific">Geodermatophilus africanus</name>
    <dbReference type="NCBI Taxonomy" id="1137993"/>
    <lineage>
        <taxon>Bacteria</taxon>
        <taxon>Bacillati</taxon>
        <taxon>Actinomycetota</taxon>
        <taxon>Actinomycetes</taxon>
        <taxon>Geodermatophilales</taxon>
        <taxon>Geodermatophilaceae</taxon>
        <taxon>Geodermatophilus</taxon>
    </lineage>
</organism>
<evidence type="ECO:0000313" key="3">
    <source>
        <dbReference type="Proteomes" id="UP000198921"/>
    </source>
</evidence>
<accession>A0A1H3AKV3</accession>
<dbReference type="Proteomes" id="UP000198921">
    <property type="component" value="Unassembled WGS sequence"/>
</dbReference>
<gene>
    <name evidence="2" type="ORF">SAMN05660209_00093</name>
</gene>
<reference evidence="3" key="1">
    <citation type="submission" date="2016-10" db="EMBL/GenBank/DDBJ databases">
        <authorList>
            <person name="Varghese N."/>
            <person name="Submissions S."/>
        </authorList>
    </citation>
    <scope>NUCLEOTIDE SEQUENCE [LARGE SCALE GENOMIC DNA]</scope>
    <source>
        <strain evidence="3">DSM 45422</strain>
    </source>
</reference>
<dbReference type="RefSeq" id="WP_091150350.1">
    <property type="nucleotide sequence ID" value="NZ_FNOT01000001.1"/>
</dbReference>
<evidence type="ECO:0000313" key="2">
    <source>
        <dbReference type="EMBL" id="SDX30340.1"/>
    </source>
</evidence>
<dbReference type="OrthoDB" id="5187967at2"/>
<dbReference type="AlphaFoldDB" id="A0A1H3AKV3"/>
<evidence type="ECO:0000256" key="1">
    <source>
        <dbReference type="SAM" id="MobiDB-lite"/>
    </source>
</evidence>
<protein>
    <submittedName>
        <fullName evidence="2">Uncharacterized protein</fullName>
    </submittedName>
</protein>
<dbReference type="STRING" id="1137993.SAMN05660209_00093"/>